<accession>A0AAD6ZLM3</accession>
<evidence type="ECO:0000313" key="2">
    <source>
        <dbReference type="EMBL" id="KAJ7327660.1"/>
    </source>
</evidence>
<dbReference type="AlphaFoldDB" id="A0AAD6ZLM3"/>
<feature type="region of interest" description="Disordered" evidence="1">
    <location>
        <begin position="65"/>
        <end position="98"/>
    </location>
</feature>
<name>A0AAD6ZLM3_9AGAR</name>
<keyword evidence="3" id="KW-1185">Reference proteome</keyword>
<reference evidence="2" key="1">
    <citation type="submission" date="2023-03" db="EMBL/GenBank/DDBJ databases">
        <title>Massive genome expansion in bonnet fungi (Mycena s.s.) driven by repeated elements and novel gene families across ecological guilds.</title>
        <authorList>
            <consortium name="Lawrence Berkeley National Laboratory"/>
            <person name="Harder C.B."/>
            <person name="Miyauchi S."/>
            <person name="Viragh M."/>
            <person name="Kuo A."/>
            <person name="Thoen E."/>
            <person name="Andreopoulos B."/>
            <person name="Lu D."/>
            <person name="Skrede I."/>
            <person name="Drula E."/>
            <person name="Henrissat B."/>
            <person name="Morin E."/>
            <person name="Kohler A."/>
            <person name="Barry K."/>
            <person name="LaButti K."/>
            <person name="Morin E."/>
            <person name="Salamov A."/>
            <person name="Lipzen A."/>
            <person name="Mereny Z."/>
            <person name="Hegedus B."/>
            <person name="Baldrian P."/>
            <person name="Stursova M."/>
            <person name="Weitz H."/>
            <person name="Taylor A."/>
            <person name="Grigoriev I.V."/>
            <person name="Nagy L.G."/>
            <person name="Martin F."/>
            <person name="Kauserud H."/>
        </authorList>
    </citation>
    <scope>NUCLEOTIDE SEQUENCE</scope>
    <source>
        <strain evidence="2">CBHHK002</strain>
    </source>
</reference>
<evidence type="ECO:0000256" key="1">
    <source>
        <dbReference type="SAM" id="MobiDB-lite"/>
    </source>
</evidence>
<gene>
    <name evidence="2" type="ORF">DFH08DRAFT_816490</name>
</gene>
<evidence type="ECO:0000313" key="3">
    <source>
        <dbReference type="Proteomes" id="UP001218218"/>
    </source>
</evidence>
<proteinExistence type="predicted"/>
<sequence length="350" mass="39067">MAPWVILVMVRFVFCYIFVFFPNPDELGYFIAHPERCAWPNGNEQTFSMHVVPLSDLTFISMATKRPSPSKKSNYSGEDSDGVGDVVESDGEEEGHDEGMPKVECIVDSLGTAMTTKHKSKLFSDHLDVPAAEYLNSLDIQGRLFSNFREKELVIFVANDAPNQSAKTLRKSRTSRIRLLSIAQNYKVFAGFRRCLYLLPFFGAFQRAQELTLFNSKAPIQSDGTAIVVLSNITSIFGRNGGPVAVTTRLTDILILVPGSKVVNKMPETPAASNPIAKSGAPPKRLKVKMGGRPEAWRRNLWLHVPNICASVDKTDQQEAMQALPENFEMTESFTIWKPEDETSMQLLQI</sequence>
<protein>
    <submittedName>
        <fullName evidence="2">Uncharacterized protein</fullName>
    </submittedName>
</protein>
<comment type="caution">
    <text evidence="2">The sequence shown here is derived from an EMBL/GenBank/DDBJ whole genome shotgun (WGS) entry which is preliminary data.</text>
</comment>
<dbReference type="Proteomes" id="UP001218218">
    <property type="component" value="Unassembled WGS sequence"/>
</dbReference>
<dbReference type="EMBL" id="JARIHO010000041">
    <property type="protein sequence ID" value="KAJ7327660.1"/>
    <property type="molecule type" value="Genomic_DNA"/>
</dbReference>
<organism evidence="2 3">
    <name type="scientific">Mycena albidolilacea</name>
    <dbReference type="NCBI Taxonomy" id="1033008"/>
    <lineage>
        <taxon>Eukaryota</taxon>
        <taxon>Fungi</taxon>
        <taxon>Dikarya</taxon>
        <taxon>Basidiomycota</taxon>
        <taxon>Agaricomycotina</taxon>
        <taxon>Agaricomycetes</taxon>
        <taxon>Agaricomycetidae</taxon>
        <taxon>Agaricales</taxon>
        <taxon>Marasmiineae</taxon>
        <taxon>Mycenaceae</taxon>
        <taxon>Mycena</taxon>
    </lineage>
</organism>
<feature type="compositionally biased region" description="Acidic residues" evidence="1">
    <location>
        <begin position="78"/>
        <end position="96"/>
    </location>
</feature>